<reference evidence="2 4" key="1">
    <citation type="submission" date="2019-11" db="EMBL/GenBank/DDBJ databases">
        <title>Draft genome sequence of 12 host-associated Lactobacillus reuteri rodent strains.</title>
        <authorList>
            <person name="Zhang S."/>
            <person name="Ozcam M."/>
            <person name="Van Pijkeren J.P."/>
        </authorList>
    </citation>
    <scope>NUCLEOTIDE SEQUENCE [LARGE SCALE GENOMIC DNA]</scope>
    <source>
        <strain evidence="2 4">Rat19</strain>
    </source>
</reference>
<name>A0A6A8CZ36_LIMRT</name>
<evidence type="ECO:0000313" key="4">
    <source>
        <dbReference type="Proteomes" id="UP000430985"/>
    </source>
</evidence>
<feature type="compositionally biased region" description="Polar residues" evidence="1">
    <location>
        <begin position="46"/>
        <end position="55"/>
    </location>
</feature>
<protein>
    <submittedName>
        <fullName evidence="2">Phage tail protein</fullName>
    </submittedName>
</protein>
<proteinExistence type="predicted"/>
<dbReference type="InterPro" id="IPR022345">
    <property type="entry name" value="Phage_69_Orf23_MTP"/>
</dbReference>
<dbReference type="RefSeq" id="WP_153702095.1">
    <property type="nucleotide sequence ID" value="NZ_WJNE01000005.1"/>
</dbReference>
<evidence type="ECO:0000313" key="3">
    <source>
        <dbReference type="EMBL" id="MRG68699.1"/>
    </source>
</evidence>
<dbReference type="EMBL" id="WJNE01000005">
    <property type="protein sequence ID" value="MRG68649.1"/>
    <property type="molecule type" value="Genomic_DNA"/>
</dbReference>
<dbReference type="PRINTS" id="PR01997">
    <property type="entry name" value="MTP2FAMILY"/>
</dbReference>
<organism evidence="2 4">
    <name type="scientific">Limosilactobacillus reuteri</name>
    <name type="common">Lactobacillus reuteri</name>
    <dbReference type="NCBI Taxonomy" id="1598"/>
    <lineage>
        <taxon>Bacteria</taxon>
        <taxon>Bacillati</taxon>
        <taxon>Bacillota</taxon>
        <taxon>Bacilli</taxon>
        <taxon>Lactobacillales</taxon>
        <taxon>Lactobacillaceae</taxon>
        <taxon>Limosilactobacillus</taxon>
    </lineage>
</organism>
<accession>A0A6A8CZ36</accession>
<evidence type="ECO:0000313" key="2">
    <source>
        <dbReference type="EMBL" id="MRG68649.1"/>
    </source>
</evidence>
<dbReference type="EMBL" id="WJNE01000005">
    <property type="protein sequence ID" value="MRG68699.1"/>
    <property type="molecule type" value="Genomic_DNA"/>
</dbReference>
<evidence type="ECO:0000256" key="1">
    <source>
        <dbReference type="SAM" id="MobiDB-lite"/>
    </source>
</evidence>
<comment type="caution">
    <text evidence="2">The sequence shown here is derived from an EMBL/GenBank/DDBJ whole genome shotgun (WGS) entry which is preliminary data.</text>
</comment>
<dbReference type="Proteomes" id="UP000430985">
    <property type="component" value="Unassembled WGS sequence"/>
</dbReference>
<dbReference type="AlphaFoldDB" id="A0A6A8CZ36"/>
<sequence length="195" mass="21782">MATYPVLEGKNAVLFERLLENAKKEPAQLIPYQTSLSYDPKRDTDSTTTKMGNVPTASNIETDLEVEFLNAISKAADDIYDSLYFNKKIEVWKVHLDRVRSDGKVYAEYMRGIVSEDSNDNDADDHSTRDATFTIDGVAKRGWTDLPADIKEEIDYVFRDLAKIADDGNGNGEAFKSDDRGIGANEKEEATNLAN</sequence>
<feature type="region of interest" description="Disordered" evidence="1">
    <location>
        <begin position="36"/>
        <end position="55"/>
    </location>
</feature>
<feature type="region of interest" description="Disordered" evidence="1">
    <location>
        <begin position="166"/>
        <end position="195"/>
    </location>
</feature>
<gene>
    <name evidence="2" type="ORF">GIX83_02025</name>
    <name evidence="3" type="ORF">GIX83_02275</name>
</gene>
<feature type="compositionally biased region" description="Basic and acidic residues" evidence="1">
    <location>
        <begin position="175"/>
        <end position="195"/>
    </location>
</feature>